<evidence type="ECO:0000313" key="9">
    <source>
        <dbReference type="EMBL" id="MDO6120944.1"/>
    </source>
</evidence>
<evidence type="ECO:0000256" key="7">
    <source>
        <dbReference type="RuleBase" id="RU363032"/>
    </source>
</evidence>
<dbReference type="Proteomes" id="UP001177080">
    <property type="component" value="Unassembled WGS sequence"/>
</dbReference>
<dbReference type="PANTHER" id="PTHR43163">
    <property type="entry name" value="DIPEPTIDE TRANSPORT SYSTEM PERMEASE PROTEIN DPPB-RELATED"/>
    <property type="match status" value="1"/>
</dbReference>
<organism evidence="9 10">
    <name type="scientific">Shinella curvata</name>
    <dbReference type="NCBI Taxonomy" id="1817964"/>
    <lineage>
        <taxon>Bacteria</taxon>
        <taxon>Pseudomonadati</taxon>
        <taxon>Pseudomonadota</taxon>
        <taxon>Alphaproteobacteria</taxon>
        <taxon>Hyphomicrobiales</taxon>
        <taxon>Rhizobiaceae</taxon>
        <taxon>Shinella</taxon>
    </lineage>
</organism>
<comment type="subcellular location">
    <subcellularLocation>
        <location evidence="1 7">Cell membrane</location>
        <topology evidence="1 7">Multi-pass membrane protein</topology>
    </subcellularLocation>
</comment>
<feature type="transmembrane region" description="Helical" evidence="7">
    <location>
        <begin position="103"/>
        <end position="124"/>
    </location>
</feature>
<dbReference type="PANTHER" id="PTHR43163:SF6">
    <property type="entry name" value="DIPEPTIDE TRANSPORT SYSTEM PERMEASE PROTEIN DPPB-RELATED"/>
    <property type="match status" value="1"/>
</dbReference>
<dbReference type="InterPro" id="IPR045621">
    <property type="entry name" value="BPD_transp_1_N"/>
</dbReference>
<dbReference type="InterPro" id="IPR000515">
    <property type="entry name" value="MetI-like"/>
</dbReference>
<dbReference type="CDD" id="cd06261">
    <property type="entry name" value="TM_PBP2"/>
    <property type="match status" value="1"/>
</dbReference>
<keyword evidence="3" id="KW-1003">Cell membrane</keyword>
<gene>
    <name evidence="9" type="ORF">GB928_007090</name>
</gene>
<feature type="transmembrane region" description="Helical" evidence="7">
    <location>
        <begin position="12"/>
        <end position="32"/>
    </location>
</feature>
<comment type="similarity">
    <text evidence="7">Belongs to the binding-protein-dependent transport system permease family.</text>
</comment>
<feature type="transmembrane region" description="Helical" evidence="7">
    <location>
        <begin position="136"/>
        <end position="159"/>
    </location>
</feature>
<evidence type="ECO:0000256" key="1">
    <source>
        <dbReference type="ARBA" id="ARBA00004651"/>
    </source>
</evidence>
<keyword evidence="4 7" id="KW-0812">Transmembrane</keyword>
<evidence type="ECO:0000256" key="2">
    <source>
        <dbReference type="ARBA" id="ARBA00022448"/>
    </source>
</evidence>
<feature type="domain" description="ABC transmembrane type-1" evidence="8">
    <location>
        <begin position="97"/>
        <end position="329"/>
    </location>
</feature>
<dbReference type="InterPro" id="IPR035906">
    <property type="entry name" value="MetI-like_sf"/>
</dbReference>
<evidence type="ECO:0000313" key="10">
    <source>
        <dbReference type="Proteomes" id="UP001177080"/>
    </source>
</evidence>
<keyword evidence="5 7" id="KW-1133">Transmembrane helix</keyword>
<dbReference type="Pfam" id="PF19300">
    <property type="entry name" value="BPD_transp_1_N"/>
    <property type="match status" value="1"/>
</dbReference>
<name>A0ABT8XB35_9HYPH</name>
<keyword evidence="6 7" id="KW-0472">Membrane</keyword>
<keyword evidence="2 7" id="KW-0813">Transport</keyword>
<feature type="transmembrane region" description="Helical" evidence="7">
    <location>
        <begin position="310"/>
        <end position="332"/>
    </location>
</feature>
<feature type="transmembrane region" description="Helical" evidence="7">
    <location>
        <begin position="260"/>
        <end position="282"/>
    </location>
</feature>
<evidence type="ECO:0000256" key="3">
    <source>
        <dbReference type="ARBA" id="ARBA00022475"/>
    </source>
</evidence>
<feature type="transmembrane region" description="Helical" evidence="7">
    <location>
        <begin position="202"/>
        <end position="222"/>
    </location>
</feature>
<proteinExistence type="inferred from homology"/>
<protein>
    <submittedName>
        <fullName evidence="9">ABC transporter permease</fullName>
    </submittedName>
</protein>
<evidence type="ECO:0000259" key="8">
    <source>
        <dbReference type="PROSITE" id="PS50928"/>
    </source>
</evidence>
<dbReference type="Pfam" id="PF00528">
    <property type="entry name" value="BPD_transp_1"/>
    <property type="match status" value="1"/>
</dbReference>
<accession>A0ABT8XB35</accession>
<keyword evidence="10" id="KW-1185">Reference proteome</keyword>
<dbReference type="SUPFAM" id="SSF161098">
    <property type="entry name" value="MetI-like"/>
    <property type="match status" value="1"/>
</dbReference>
<evidence type="ECO:0000256" key="4">
    <source>
        <dbReference type="ARBA" id="ARBA00022692"/>
    </source>
</evidence>
<dbReference type="Gene3D" id="1.10.3720.10">
    <property type="entry name" value="MetI-like"/>
    <property type="match status" value="1"/>
</dbReference>
<sequence>MNTLITILRRVLVAVPTIIGVVIVTFILQRALPGDPAVFYAGPSANPEVVARVREQLGLDQPVFMQFLDFIRRLTHGDLGLSISSGHPVLDDLLSRAPASIELTLAALLFAIVVGLPLGMLAALKPGTLVDHACRVIVTVGAAFPTFFVALILIFVFYYQLGIAPEPLGQLNEIYDTIPTTVTGFLLIDTLLAGDTATFQSVAMKLVLPMISLGLFALAPIARITRAAMLETLSSDYCRTARAMGLSYSRMVFSYALRNAMLPIISILGMVFSFLLGGSVLVEQVFAWPGIGAYAVSAVMASDYAAVQGFVLLMAVLYVLLNLVVDLVITAIDPRVRYEH</sequence>
<reference evidence="9" key="1">
    <citation type="submission" date="2022-04" db="EMBL/GenBank/DDBJ databases">
        <title>Shinella lacus sp. nov., a novel member of the genus Shinella from water.</title>
        <authorList>
            <person name="Deng Y."/>
        </authorList>
    </citation>
    <scope>NUCLEOTIDE SEQUENCE</scope>
    <source>
        <strain evidence="9">JCM 31239</strain>
    </source>
</reference>
<evidence type="ECO:0000256" key="5">
    <source>
        <dbReference type="ARBA" id="ARBA00022989"/>
    </source>
</evidence>
<dbReference type="EMBL" id="WHSC02000002">
    <property type="protein sequence ID" value="MDO6120944.1"/>
    <property type="molecule type" value="Genomic_DNA"/>
</dbReference>
<comment type="caution">
    <text evidence="9">The sequence shown here is derived from an EMBL/GenBank/DDBJ whole genome shotgun (WGS) entry which is preliminary data.</text>
</comment>
<dbReference type="RefSeq" id="WP_244761627.1">
    <property type="nucleotide sequence ID" value="NZ_JALJCJ010000004.1"/>
</dbReference>
<dbReference type="PROSITE" id="PS50928">
    <property type="entry name" value="ABC_TM1"/>
    <property type="match status" value="1"/>
</dbReference>
<evidence type="ECO:0000256" key="6">
    <source>
        <dbReference type="ARBA" id="ARBA00023136"/>
    </source>
</evidence>